<dbReference type="Gene3D" id="3.40.640.10">
    <property type="entry name" value="Type I PLP-dependent aspartate aminotransferase-like (Major domain)"/>
    <property type="match status" value="1"/>
</dbReference>
<dbReference type="InterPro" id="IPR051446">
    <property type="entry name" value="HTH_trans_reg/aminotransferase"/>
</dbReference>
<dbReference type="CDD" id="cd00609">
    <property type="entry name" value="AAT_like"/>
    <property type="match status" value="1"/>
</dbReference>
<feature type="domain" description="HTH gntR-type" evidence="8">
    <location>
        <begin position="3"/>
        <end position="71"/>
    </location>
</feature>
<keyword evidence="3 9" id="KW-0032">Aminotransferase</keyword>
<dbReference type="InterPro" id="IPR000524">
    <property type="entry name" value="Tscrpt_reg_HTH_GntR"/>
</dbReference>
<evidence type="ECO:0000313" key="10">
    <source>
        <dbReference type="Proteomes" id="UP001478862"/>
    </source>
</evidence>
<dbReference type="Pfam" id="PF00392">
    <property type="entry name" value="GntR"/>
    <property type="match status" value="1"/>
</dbReference>
<dbReference type="SUPFAM" id="SSF53383">
    <property type="entry name" value="PLP-dependent transferases"/>
    <property type="match status" value="1"/>
</dbReference>
<dbReference type="InterPro" id="IPR036388">
    <property type="entry name" value="WH-like_DNA-bd_sf"/>
</dbReference>
<dbReference type="InterPro" id="IPR015421">
    <property type="entry name" value="PyrdxlP-dep_Trfase_major"/>
</dbReference>
<dbReference type="InterPro" id="IPR004839">
    <property type="entry name" value="Aminotransferase_I/II_large"/>
</dbReference>
<comment type="similarity">
    <text evidence="2">In the C-terminal section; belongs to the class-I pyridoxal-phosphate-dependent aminotransferase family.</text>
</comment>
<dbReference type="InterPro" id="IPR036390">
    <property type="entry name" value="WH_DNA-bd_sf"/>
</dbReference>
<keyword evidence="5" id="KW-0805">Transcription regulation</keyword>
<dbReference type="GO" id="GO:0008483">
    <property type="term" value="F:transaminase activity"/>
    <property type="evidence" value="ECO:0007669"/>
    <property type="project" value="UniProtKB-KW"/>
</dbReference>
<dbReference type="Gene3D" id="1.10.10.10">
    <property type="entry name" value="Winged helix-like DNA-binding domain superfamily/Winged helix DNA-binding domain"/>
    <property type="match status" value="1"/>
</dbReference>
<evidence type="ECO:0000313" key="9">
    <source>
        <dbReference type="EMBL" id="MEQ6353374.1"/>
    </source>
</evidence>
<dbReference type="SUPFAM" id="SSF46785">
    <property type="entry name" value="Winged helix' DNA-binding domain"/>
    <property type="match status" value="1"/>
</dbReference>
<comment type="caution">
    <text evidence="9">The sequence shown here is derived from an EMBL/GenBank/DDBJ whole genome shotgun (WGS) entry which is preliminary data.</text>
</comment>
<evidence type="ECO:0000256" key="2">
    <source>
        <dbReference type="ARBA" id="ARBA00005384"/>
    </source>
</evidence>
<keyword evidence="10" id="KW-1185">Reference proteome</keyword>
<evidence type="ECO:0000256" key="6">
    <source>
        <dbReference type="ARBA" id="ARBA00023125"/>
    </source>
</evidence>
<dbReference type="PANTHER" id="PTHR46577">
    <property type="entry name" value="HTH-TYPE TRANSCRIPTIONAL REGULATORY PROTEIN GABR"/>
    <property type="match status" value="1"/>
</dbReference>
<dbReference type="SMART" id="SM00345">
    <property type="entry name" value="HTH_GNTR"/>
    <property type="match status" value="1"/>
</dbReference>
<dbReference type="EMBL" id="JBEGDG010000001">
    <property type="protein sequence ID" value="MEQ6353374.1"/>
    <property type="molecule type" value="Genomic_DNA"/>
</dbReference>
<protein>
    <submittedName>
        <fullName evidence="9">PLP-dependent aminotransferase family protein</fullName>
    </submittedName>
</protein>
<dbReference type="Pfam" id="PF00155">
    <property type="entry name" value="Aminotran_1_2"/>
    <property type="match status" value="1"/>
</dbReference>
<keyword evidence="3 9" id="KW-0808">Transferase</keyword>
<evidence type="ECO:0000259" key="8">
    <source>
        <dbReference type="PROSITE" id="PS50949"/>
    </source>
</evidence>
<dbReference type="InterPro" id="IPR015422">
    <property type="entry name" value="PyrdxlP-dep_Trfase_small"/>
</dbReference>
<dbReference type="PANTHER" id="PTHR46577:SF2">
    <property type="entry name" value="TRANSCRIPTIONAL REGULATORY PROTEIN"/>
    <property type="match status" value="1"/>
</dbReference>
<name>A0ABV1MMR5_9BACI</name>
<proteinExistence type="inferred from homology"/>
<reference evidence="9 10" key="1">
    <citation type="submission" date="2024-06" db="EMBL/GenBank/DDBJ databases">
        <title>Lysinibacillus zambalefons sp. nov., a Novel Firmicute Isolated from the Poon Bato Zambales Hyperalkaline Spring.</title>
        <authorList>
            <person name="Aja J.A."/>
            <person name="Lazaro J.E.H."/>
            <person name="Llorin L.D."/>
            <person name="Lim K.R."/>
            <person name="Teodosio J."/>
            <person name="Dalisay D.S."/>
        </authorList>
    </citation>
    <scope>NUCLEOTIDE SEQUENCE [LARGE SCALE GENOMIC DNA]</scope>
    <source>
        <strain evidence="9 10">M3</strain>
    </source>
</reference>
<comment type="cofactor">
    <cofactor evidence="1">
        <name>pyridoxal 5'-phosphate</name>
        <dbReference type="ChEBI" id="CHEBI:597326"/>
    </cofactor>
</comment>
<organism evidence="9 10">
    <name type="scientific">Lysinibacillus zambalensis</name>
    <dbReference type="NCBI Taxonomy" id="3160866"/>
    <lineage>
        <taxon>Bacteria</taxon>
        <taxon>Bacillati</taxon>
        <taxon>Bacillota</taxon>
        <taxon>Bacilli</taxon>
        <taxon>Bacillales</taxon>
        <taxon>Bacillaceae</taxon>
        <taxon>Lysinibacillus</taxon>
    </lineage>
</organism>
<dbReference type="CDD" id="cd07377">
    <property type="entry name" value="WHTH_GntR"/>
    <property type="match status" value="1"/>
</dbReference>
<keyword evidence="4" id="KW-0663">Pyridoxal phosphate</keyword>
<dbReference type="InterPro" id="IPR015424">
    <property type="entry name" value="PyrdxlP-dep_Trfase"/>
</dbReference>
<dbReference type="PRINTS" id="PR00035">
    <property type="entry name" value="HTHGNTR"/>
</dbReference>
<gene>
    <name evidence="9" type="ORF">ABNX05_01950</name>
</gene>
<evidence type="ECO:0000256" key="7">
    <source>
        <dbReference type="ARBA" id="ARBA00023163"/>
    </source>
</evidence>
<accession>A0ABV1MMR5</accession>
<evidence type="ECO:0000256" key="5">
    <source>
        <dbReference type="ARBA" id="ARBA00023015"/>
    </source>
</evidence>
<dbReference type="Proteomes" id="UP001478862">
    <property type="component" value="Unassembled WGS sequence"/>
</dbReference>
<dbReference type="RefSeq" id="WP_349658146.1">
    <property type="nucleotide sequence ID" value="NZ_JBEGDG010000001.1"/>
</dbReference>
<evidence type="ECO:0000256" key="3">
    <source>
        <dbReference type="ARBA" id="ARBA00022576"/>
    </source>
</evidence>
<dbReference type="PROSITE" id="PS50949">
    <property type="entry name" value="HTH_GNTR"/>
    <property type="match status" value="1"/>
</dbReference>
<evidence type="ECO:0000256" key="4">
    <source>
        <dbReference type="ARBA" id="ARBA00022898"/>
    </source>
</evidence>
<evidence type="ECO:0000256" key="1">
    <source>
        <dbReference type="ARBA" id="ARBA00001933"/>
    </source>
</evidence>
<dbReference type="Gene3D" id="3.90.1150.10">
    <property type="entry name" value="Aspartate Aminotransferase, domain 1"/>
    <property type="match status" value="1"/>
</dbReference>
<keyword evidence="7" id="KW-0804">Transcription</keyword>
<keyword evidence="6" id="KW-0238">DNA-binding</keyword>
<sequence length="475" mass="53284">MKKPKYQVIIDFIKEKIAKGEWPIGSPIPSQRNLAKQFEVNRSTVITALEELMAEGLIEGKVGKETLVTNNTWTLMGGKFSANWNENVTLGTHKPSVSMVQEINEAESNANLIQLSKGELSPEMFPLEEMKAIVQKVSNQLATFGYEEPKGNIKLRQAISDYLKVRGIEASPSSILVVSGALQALHLISIGLLKRGSSVLLEMPSYLYSLTVFESAGMELQGLTMDNEGIIIDSIYPTNEKGKNILYTIPTFHNPTGALMQEERRQKLMAYCEREQLPVIEDDVYRDLWIDNPPPKPLKAMDHYGNVLYVGSLSKTLSPGLRIGWVVGSESVINRLADLKMQSDYGSSTLSQLVAAEWLSSNLYEDHLDKVREQLSVRRKIALDALDKYLSPYATWDIPKGGLFIWVKIKPEYKVKRLFEKSLSNNILLNPGSIYAEKSGLFIRISYGYASLEEIKEGIFQLSEIIKNQLIVMEG</sequence>